<sequence length="116" mass="13336">MEVKSLLGQRQPLWLHTKNGREVSLEREPRDSCFFSSSDLSAQFTVCERQRAYQQDGLHRIYNNSCLNTLPKSTKTPRREGSLSRRVSECVCESEGVWESKGASQIGEEREGKRKE</sequence>
<keyword evidence="3" id="KW-1185">Reference proteome</keyword>
<organism evidence="2 3">
    <name type="scientific">Perca fluviatilis</name>
    <name type="common">European perch</name>
    <dbReference type="NCBI Taxonomy" id="8168"/>
    <lineage>
        <taxon>Eukaryota</taxon>
        <taxon>Metazoa</taxon>
        <taxon>Chordata</taxon>
        <taxon>Craniata</taxon>
        <taxon>Vertebrata</taxon>
        <taxon>Euteleostomi</taxon>
        <taxon>Actinopterygii</taxon>
        <taxon>Neopterygii</taxon>
        <taxon>Teleostei</taxon>
        <taxon>Neoteleostei</taxon>
        <taxon>Acanthomorphata</taxon>
        <taxon>Eupercaria</taxon>
        <taxon>Perciformes</taxon>
        <taxon>Percoidei</taxon>
        <taxon>Percidae</taxon>
        <taxon>Percinae</taxon>
        <taxon>Perca</taxon>
    </lineage>
</organism>
<gene>
    <name evidence="2" type="ORF">PFLUV_G00255280</name>
</gene>
<accession>A0A6A5DYZ9</accession>
<proteinExistence type="predicted"/>
<dbReference type="EMBL" id="VHII01000022">
    <property type="protein sequence ID" value="KAF1372950.1"/>
    <property type="molecule type" value="Genomic_DNA"/>
</dbReference>
<feature type="region of interest" description="Disordered" evidence="1">
    <location>
        <begin position="95"/>
        <end position="116"/>
    </location>
</feature>
<dbReference type="Proteomes" id="UP000465112">
    <property type="component" value="Chromosome 22"/>
</dbReference>
<name>A0A6A5DYZ9_PERFL</name>
<evidence type="ECO:0000313" key="2">
    <source>
        <dbReference type="EMBL" id="KAF1372950.1"/>
    </source>
</evidence>
<reference evidence="2 3" key="1">
    <citation type="submission" date="2019-06" db="EMBL/GenBank/DDBJ databases">
        <title>A chromosome-scale genome assembly of the European perch, Perca fluviatilis.</title>
        <authorList>
            <person name="Roques C."/>
            <person name="Zahm M."/>
            <person name="Cabau C."/>
            <person name="Klopp C."/>
            <person name="Bouchez O."/>
            <person name="Donnadieu C."/>
            <person name="Kuhl H."/>
            <person name="Gislard M."/>
            <person name="Guendouz S."/>
            <person name="Journot L."/>
            <person name="Haffray P."/>
            <person name="Bestin A."/>
            <person name="Morvezen R."/>
            <person name="Feron R."/>
            <person name="Wen M."/>
            <person name="Jouanno E."/>
            <person name="Herpin A."/>
            <person name="Schartl M."/>
            <person name="Postlethwait J."/>
            <person name="Schaerlinger B."/>
            <person name="Chardard D."/>
            <person name="Lecocq T."/>
            <person name="Poncet C."/>
            <person name="Jaffrelo L."/>
            <person name="Lampietro C."/>
            <person name="Guiguen Y."/>
        </authorList>
    </citation>
    <scope>NUCLEOTIDE SEQUENCE [LARGE SCALE GENOMIC DNA]</scope>
    <source>
        <tissue evidence="2">Blood</tissue>
    </source>
</reference>
<comment type="caution">
    <text evidence="2">The sequence shown here is derived from an EMBL/GenBank/DDBJ whole genome shotgun (WGS) entry which is preliminary data.</text>
</comment>
<feature type="compositionally biased region" description="Basic and acidic residues" evidence="1">
    <location>
        <begin position="107"/>
        <end position="116"/>
    </location>
</feature>
<evidence type="ECO:0000256" key="1">
    <source>
        <dbReference type="SAM" id="MobiDB-lite"/>
    </source>
</evidence>
<protein>
    <submittedName>
        <fullName evidence="2">Uncharacterized protein</fullName>
    </submittedName>
</protein>
<dbReference type="AlphaFoldDB" id="A0A6A5DYZ9"/>
<evidence type="ECO:0000313" key="3">
    <source>
        <dbReference type="Proteomes" id="UP000465112"/>
    </source>
</evidence>